<evidence type="ECO:0000256" key="1">
    <source>
        <dbReference type="SAM" id="MobiDB-lite"/>
    </source>
</evidence>
<reference evidence="3" key="1">
    <citation type="journal article" date="2019" name="Int. J. Syst. Evol. Microbiol.">
        <title>The Global Catalogue of Microorganisms (GCM) 10K type strain sequencing project: providing services to taxonomists for standard genome sequencing and annotation.</title>
        <authorList>
            <consortium name="The Broad Institute Genomics Platform"/>
            <consortium name="The Broad Institute Genome Sequencing Center for Infectious Disease"/>
            <person name="Wu L."/>
            <person name="Ma J."/>
        </authorList>
    </citation>
    <scope>NUCLEOTIDE SEQUENCE [LARGE SCALE GENOMIC DNA]</scope>
    <source>
        <strain evidence="3">CGMCC 4.1469</strain>
    </source>
</reference>
<sequence length="347" mass="37568">MNARGELVIKADNRISDTFGAGLVRFDDDYLHGYLDAAGEEVIEQRYEWAEDFDEGGATVAHFFDPGEDDDPEAGASAEARPPGRAWGVLRADGRFFPVDHPEPLTDVDGWILGFSGGLAPFATGDGGTAHVDRDGRDVCRVQPSADGDALRIVDRAGTTVWETAATAGTFERTGITHARDMAGYLAYPGAPERDIVDLAGELLAAEPRRFEPCGLIFDDREDPYELPEEEDEDADGTSFGAVGVVAEVNLYAEHQHALPYLQEWTVERFQEIEADAVERLSARFGAPLPGVEVYLRSGDGETSTVWGVGGRRLVLQSCLVVGDGDVEIQLWLAAVEPEPSDIQAEA</sequence>
<comment type="caution">
    <text evidence="2">The sequence shown here is derived from an EMBL/GenBank/DDBJ whole genome shotgun (WGS) entry which is preliminary data.</text>
</comment>
<evidence type="ECO:0000313" key="3">
    <source>
        <dbReference type="Proteomes" id="UP001596067"/>
    </source>
</evidence>
<evidence type="ECO:0000313" key="2">
    <source>
        <dbReference type="EMBL" id="MFC5888629.1"/>
    </source>
</evidence>
<proteinExistence type="predicted"/>
<feature type="region of interest" description="Disordered" evidence="1">
    <location>
        <begin position="61"/>
        <end position="84"/>
    </location>
</feature>
<dbReference type="EMBL" id="JBHSOD010000042">
    <property type="protein sequence ID" value="MFC5888629.1"/>
    <property type="molecule type" value="Genomic_DNA"/>
</dbReference>
<protein>
    <submittedName>
        <fullName evidence="2">WG repeat-containing protein</fullName>
    </submittedName>
</protein>
<dbReference type="Proteomes" id="UP001596067">
    <property type="component" value="Unassembled WGS sequence"/>
</dbReference>
<organism evidence="2 3">
    <name type="scientific">Kitasatospora aburaviensis</name>
    <dbReference type="NCBI Taxonomy" id="67265"/>
    <lineage>
        <taxon>Bacteria</taxon>
        <taxon>Bacillati</taxon>
        <taxon>Actinomycetota</taxon>
        <taxon>Actinomycetes</taxon>
        <taxon>Kitasatosporales</taxon>
        <taxon>Streptomycetaceae</taxon>
        <taxon>Kitasatospora</taxon>
    </lineage>
</organism>
<accession>A0ABW1F3W0</accession>
<dbReference type="RefSeq" id="WP_313761316.1">
    <property type="nucleotide sequence ID" value="NZ_BAAAVH010000040.1"/>
</dbReference>
<keyword evidence="3" id="KW-1185">Reference proteome</keyword>
<name>A0ABW1F3W0_9ACTN</name>
<gene>
    <name evidence="2" type="ORF">ACFP0N_27035</name>
</gene>